<dbReference type="EMBL" id="KN835485">
    <property type="protein sequence ID" value="KIK36961.1"/>
    <property type="molecule type" value="Genomic_DNA"/>
</dbReference>
<dbReference type="HOGENOM" id="CLU_877653_0_0_1"/>
<dbReference type="InParanoid" id="A0A0D0A5V9"/>
<proteinExistence type="predicted"/>
<evidence type="ECO:0000313" key="3">
    <source>
        <dbReference type="Proteomes" id="UP000054485"/>
    </source>
</evidence>
<keyword evidence="1" id="KW-1133">Transmembrane helix</keyword>
<dbReference type="AlphaFoldDB" id="A0A0D0A5V9"/>
<keyword evidence="1" id="KW-0472">Membrane</keyword>
<protein>
    <submittedName>
        <fullName evidence="2">Unplaced genomic scaffold CY34scaffold_354, whole genome shotgun sequence</fullName>
    </submittedName>
</protein>
<accession>A0A0D0A5V9</accession>
<evidence type="ECO:0000313" key="2">
    <source>
        <dbReference type="EMBL" id="KIK36961.1"/>
    </source>
</evidence>
<keyword evidence="1" id="KW-0812">Transmembrane</keyword>
<feature type="transmembrane region" description="Helical" evidence="1">
    <location>
        <begin position="284"/>
        <end position="302"/>
    </location>
</feature>
<organism evidence="2 3">
    <name type="scientific">Suillus luteus UH-Slu-Lm8-n1</name>
    <dbReference type="NCBI Taxonomy" id="930992"/>
    <lineage>
        <taxon>Eukaryota</taxon>
        <taxon>Fungi</taxon>
        <taxon>Dikarya</taxon>
        <taxon>Basidiomycota</taxon>
        <taxon>Agaricomycotina</taxon>
        <taxon>Agaricomycetes</taxon>
        <taxon>Agaricomycetidae</taxon>
        <taxon>Boletales</taxon>
        <taxon>Suillineae</taxon>
        <taxon>Suillaceae</taxon>
        <taxon>Suillus</taxon>
    </lineage>
</organism>
<feature type="transmembrane region" description="Helical" evidence="1">
    <location>
        <begin position="246"/>
        <end position="263"/>
    </location>
</feature>
<reference evidence="2 3" key="1">
    <citation type="submission" date="2014-04" db="EMBL/GenBank/DDBJ databases">
        <authorList>
            <consortium name="DOE Joint Genome Institute"/>
            <person name="Kuo A."/>
            <person name="Ruytinx J."/>
            <person name="Rineau F."/>
            <person name="Colpaert J."/>
            <person name="Kohler A."/>
            <person name="Nagy L.G."/>
            <person name="Floudas D."/>
            <person name="Copeland A."/>
            <person name="Barry K.W."/>
            <person name="Cichocki N."/>
            <person name="Veneault-Fourrey C."/>
            <person name="LaButti K."/>
            <person name="Lindquist E.A."/>
            <person name="Lipzen A."/>
            <person name="Lundell T."/>
            <person name="Morin E."/>
            <person name="Murat C."/>
            <person name="Sun H."/>
            <person name="Tunlid A."/>
            <person name="Henrissat B."/>
            <person name="Grigoriev I.V."/>
            <person name="Hibbett D.S."/>
            <person name="Martin F."/>
            <person name="Nordberg H.P."/>
            <person name="Cantor M.N."/>
            <person name="Hua S.X."/>
        </authorList>
    </citation>
    <scope>NUCLEOTIDE SEQUENCE [LARGE SCALE GENOMIC DNA]</scope>
    <source>
        <strain evidence="2 3">UH-Slu-Lm8-n1</strain>
    </source>
</reference>
<dbReference type="OrthoDB" id="2636042at2759"/>
<keyword evidence="3" id="KW-1185">Reference proteome</keyword>
<dbReference type="Proteomes" id="UP000054485">
    <property type="component" value="Unassembled WGS sequence"/>
</dbReference>
<evidence type="ECO:0000256" key="1">
    <source>
        <dbReference type="SAM" id="Phobius"/>
    </source>
</evidence>
<reference evidence="3" key="2">
    <citation type="submission" date="2015-01" db="EMBL/GenBank/DDBJ databases">
        <title>Evolutionary Origins and Diversification of the Mycorrhizal Mutualists.</title>
        <authorList>
            <consortium name="DOE Joint Genome Institute"/>
            <consortium name="Mycorrhizal Genomics Consortium"/>
            <person name="Kohler A."/>
            <person name="Kuo A."/>
            <person name="Nagy L.G."/>
            <person name="Floudas D."/>
            <person name="Copeland A."/>
            <person name="Barry K.W."/>
            <person name="Cichocki N."/>
            <person name="Veneault-Fourrey C."/>
            <person name="LaButti K."/>
            <person name="Lindquist E.A."/>
            <person name="Lipzen A."/>
            <person name="Lundell T."/>
            <person name="Morin E."/>
            <person name="Murat C."/>
            <person name="Riley R."/>
            <person name="Ohm R."/>
            <person name="Sun H."/>
            <person name="Tunlid A."/>
            <person name="Henrissat B."/>
            <person name="Grigoriev I.V."/>
            <person name="Hibbett D.S."/>
            <person name="Martin F."/>
        </authorList>
    </citation>
    <scope>NUCLEOTIDE SEQUENCE [LARGE SCALE GENOMIC DNA]</scope>
    <source>
        <strain evidence="3">UH-Slu-Lm8-n1</strain>
    </source>
</reference>
<gene>
    <name evidence="2" type="ORF">CY34DRAFT_484672</name>
</gene>
<name>A0A0D0A5V9_9AGAM</name>
<sequence>MHWEHATNLDTGSSFELALGGLNGQAASEVHHPTLPLELPSIIQPIFPSISSSTAAAFPFSAPSSFVDGSATLFKIPSADRQVSHQSEYKIQSAHGHQVRQPSCPRTYTVDGLPIDEEDLIDGNTDNGLINVHACDREDHPCGLWVKADRRSIMRHGQRWHEDDRFGVDRIITCPWLGCNRQMRASGVPRHTLSAHFGVTWICNGPGCSKVFGRHDTFKAHAAKRGCLGATVKYDANTRVVDAKNVLSHYGCELFVCLLFLVADRNRAFARKRKDKENRAAGPLAFSVIISCLLSFFAFPFHTKALTSSRTHHDLIP</sequence>